<sequence length="213" mass="23791">MHQHIFLTSKKDEDWQSILFRELKTLERGFLEIDCGDNFLNSKDITYINKQCMRKGLILTTIKSYVPETIVSAAALGFISVLNMKYEMQQTAKDQSFLLNTEKEENIFFHQGTLRSGEILEANSDLLIHGDVNPGAIVSAGGDVMIWGRLLGIAHAGRFGNDHSKITALQLRPVQLRISNKIARGPKERPEEGLAEEAVIENGIIVIKPAKST</sequence>
<accession>A9BDX9</accession>
<evidence type="ECO:0000256" key="2">
    <source>
        <dbReference type="ARBA" id="ARBA00023210"/>
    </source>
</evidence>
<dbReference type="Pfam" id="PF03775">
    <property type="entry name" value="MinC_C"/>
    <property type="match status" value="1"/>
</dbReference>
<dbReference type="STRING" id="93059.P9211_03581"/>
<organism evidence="6 7">
    <name type="scientific">Prochlorococcus marinus (strain MIT 9211)</name>
    <dbReference type="NCBI Taxonomy" id="93059"/>
    <lineage>
        <taxon>Bacteria</taxon>
        <taxon>Bacillati</taxon>
        <taxon>Cyanobacteriota</taxon>
        <taxon>Cyanophyceae</taxon>
        <taxon>Synechococcales</taxon>
        <taxon>Prochlorococcaceae</taxon>
        <taxon>Prochlorococcus</taxon>
    </lineage>
</organism>
<proteinExistence type="predicted"/>
<dbReference type="KEGG" id="pmj:P9211_03581"/>
<keyword evidence="2" id="KW-0717">Septation</keyword>
<keyword evidence="3" id="KW-0131">Cell cycle</keyword>
<evidence type="ECO:0000259" key="5">
    <source>
        <dbReference type="Pfam" id="PF03775"/>
    </source>
</evidence>
<evidence type="ECO:0000256" key="1">
    <source>
        <dbReference type="ARBA" id="ARBA00022618"/>
    </source>
</evidence>
<evidence type="ECO:0000256" key="3">
    <source>
        <dbReference type="ARBA" id="ARBA00023306"/>
    </source>
</evidence>
<keyword evidence="7" id="KW-1185">Reference proteome</keyword>
<dbReference type="eggNOG" id="COG0850">
    <property type="taxonomic scope" value="Bacteria"/>
</dbReference>
<dbReference type="GO" id="GO:1901891">
    <property type="term" value="P:regulation of cell septum assembly"/>
    <property type="evidence" value="ECO:0007669"/>
    <property type="project" value="InterPro"/>
</dbReference>
<evidence type="ECO:0000313" key="6">
    <source>
        <dbReference type="EMBL" id="ABX08289.1"/>
    </source>
</evidence>
<dbReference type="EMBL" id="CP000878">
    <property type="protein sequence ID" value="ABX08289.1"/>
    <property type="molecule type" value="Genomic_DNA"/>
</dbReference>
<dbReference type="InterPro" id="IPR016098">
    <property type="entry name" value="CAP/MinC_C"/>
</dbReference>
<evidence type="ECO:0000313" key="7">
    <source>
        <dbReference type="Proteomes" id="UP000000788"/>
    </source>
</evidence>
<dbReference type="GO" id="GO:0000902">
    <property type="term" value="P:cell morphogenesis"/>
    <property type="evidence" value="ECO:0007669"/>
    <property type="project" value="InterPro"/>
</dbReference>
<dbReference type="SUPFAM" id="SSF63848">
    <property type="entry name" value="Cell-division inhibitor MinC, C-terminal domain"/>
    <property type="match status" value="1"/>
</dbReference>
<dbReference type="Proteomes" id="UP000000788">
    <property type="component" value="Chromosome"/>
</dbReference>
<dbReference type="InterPro" id="IPR036145">
    <property type="entry name" value="MinC_C_sf"/>
</dbReference>
<reference evidence="6 7" key="1">
    <citation type="journal article" date="2007" name="PLoS Genet.">
        <title>Patterns and implications of gene gain and loss in the evolution of Prochlorococcus.</title>
        <authorList>
            <person name="Kettler G.C."/>
            <person name="Martiny A.C."/>
            <person name="Huang K."/>
            <person name="Zucker J."/>
            <person name="Coleman M.L."/>
            <person name="Rodrigue S."/>
            <person name="Chen F."/>
            <person name="Lapidus A."/>
            <person name="Ferriera S."/>
            <person name="Johnson J."/>
            <person name="Steglich C."/>
            <person name="Church G.M."/>
            <person name="Richardson P."/>
            <person name="Chisholm S.W."/>
        </authorList>
    </citation>
    <scope>NUCLEOTIDE SEQUENCE [LARGE SCALE GENOMIC DNA]</scope>
    <source>
        <strain evidence="7">MIT 9211</strain>
    </source>
</reference>
<dbReference type="Gene3D" id="2.160.20.70">
    <property type="match status" value="1"/>
</dbReference>
<gene>
    <name evidence="6" type="primary">minC</name>
    <name evidence="6" type="ordered locus">P9211_03581</name>
</gene>
<dbReference type="InterPro" id="IPR013033">
    <property type="entry name" value="MinC"/>
</dbReference>
<feature type="domain" description="Septum formation inhibitor MinC C-terminal" evidence="5">
    <location>
        <begin position="110"/>
        <end position="207"/>
    </location>
</feature>
<name>A9BDX9_PROM4</name>
<dbReference type="PANTHER" id="PTHR34108:SF1">
    <property type="entry name" value="SEPTUM SITE-DETERMINING PROTEIN MINC"/>
    <property type="match status" value="1"/>
</dbReference>
<keyword evidence="1" id="KW-0132">Cell division</keyword>
<dbReference type="GO" id="GO:0000917">
    <property type="term" value="P:division septum assembly"/>
    <property type="evidence" value="ECO:0007669"/>
    <property type="project" value="UniProtKB-KW"/>
</dbReference>
<dbReference type="AlphaFoldDB" id="A9BDX9"/>
<dbReference type="RefSeq" id="WP_012194913.1">
    <property type="nucleotide sequence ID" value="NC_009976.1"/>
</dbReference>
<dbReference type="HOGENOM" id="CLU_048711_0_2_3"/>
<evidence type="ECO:0000256" key="4">
    <source>
        <dbReference type="ARBA" id="ARBA00046874"/>
    </source>
</evidence>
<dbReference type="PANTHER" id="PTHR34108">
    <property type="entry name" value="SEPTUM SITE-DETERMINING PROTEIN MINC"/>
    <property type="match status" value="1"/>
</dbReference>
<comment type="subunit">
    <text evidence="4">Interacts with MinD and FtsZ.</text>
</comment>
<dbReference type="OrthoDB" id="9790810at2"/>
<dbReference type="InterPro" id="IPR005526">
    <property type="entry name" value="Septum_form_inhib_MinC_C"/>
</dbReference>
<protein>
    <submittedName>
        <fullName evidence="6">Possible septum site-determining protein</fullName>
    </submittedName>
</protein>